<protein>
    <submittedName>
        <fullName evidence="3">Phage terminase small subunit-related protein</fullName>
    </submittedName>
</protein>
<organism evidence="3 4">
    <name type="scientific">Bacillus inaquosorum</name>
    <dbReference type="NCBI Taxonomy" id="483913"/>
    <lineage>
        <taxon>Bacteria</taxon>
        <taxon>Bacillati</taxon>
        <taxon>Bacillota</taxon>
        <taxon>Bacilli</taxon>
        <taxon>Bacillales</taxon>
        <taxon>Bacillaceae</taxon>
        <taxon>Bacillus</taxon>
    </lineage>
</organism>
<feature type="compositionally biased region" description="Basic and acidic residues" evidence="1">
    <location>
        <begin position="15"/>
        <end position="24"/>
    </location>
</feature>
<evidence type="ECO:0000313" key="4">
    <source>
        <dbReference type="Proteomes" id="UP001066278"/>
    </source>
</evidence>
<feature type="domain" description="PBSX phage terminase small subunit-like N-terminal" evidence="2">
    <location>
        <begin position="13"/>
        <end position="47"/>
    </location>
</feature>
<dbReference type="Pfam" id="PF10668">
    <property type="entry name" value="Phage_terminase"/>
    <property type="match status" value="1"/>
</dbReference>
<dbReference type="InterPro" id="IPR018925">
    <property type="entry name" value="XtmA-like_N"/>
</dbReference>
<dbReference type="AlphaFoldDB" id="A0A9Q4HSS7"/>
<reference evidence="3" key="1">
    <citation type="submission" date="2022-02" db="EMBL/GenBank/DDBJ databases">
        <title>Crop Bioprotection Bacillus Genome Sequencing.</title>
        <authorList>
            <person name="Dunlap C."/>
        </authorList>
    </citation>
    <scope>NUCLEOTIDE SEQUENCE</scope>
    <source>
        <strain evidence="3">T20C13</strain>
    </source>
</reference>
<accession>A0A9Q4HSS7</accession>
<evidence type="ECO:0000256" key="1">
    <source>
        <dbReference type="SAM" id="MobiDB-lite"/>
    </source>
</evidence>
<dbReference type="Proteomes" id="UP001066278">
    <property type="component" value="Unassembled WGS sequence"/>
</dbReference>
<name>A0A9Q4HSS7_9BACI</name>
<proteinExistence type="predicted"/>
<comment type="caution">
    <text evidence="3">The sequence shown here is derived from an EMBL/GenBank/DDBJ whole genome shotgun (WGS) entry which is preliminary data.</text>
</comment>
<evidence type="ECO:0000313" key="3">
    <source>
        <dbReference type="EMBL" id="MCY9228041.1"/>
    </source>
</evidence>
<evidence type="ECO:0000259" key="2">
    <source>
        <dbReference type="Pfam" id="PF10668"/>
    </source>
</evidence>
<dbReference type="EMBL" id="JALAXJ010000001">
    <property type="protein sequence ID" value="MCY9228041.1"/>
    <property type="molecule type" value="Genomic_DNA"/>
</dbReference>
<feature type="region of interest" description="Disordered" evidence="1">
    <location>
        <begin position="1"/>
        <end position="25"/>
    </location>
</feature>
<sequence length="55" mass="6169">MHAETKPSVCGKRAGGTEKLKDTSEELGVTSSTVRKWKVNNKWEESSLIQDYTVK</sequence>
<gene>
    <name evidence="3" type="ORF">MOE99_01350</name>
</gene>